<evidence type="ECO:0000256" key="8">
    <source>
        <dbReference type="ARBA" id="ARBA00060900"/>
    </source>
</evidence>
<comment type="caution">
    <text evidence="10">The sequence shown here is derived from an EMBL/GenBank/DDBJ whole genome shotgun (WGS) entry which is preliminary data.</text>
</comment>
<dbReference type="Proteomes" id="UP000639606">
    <property type="component" value="Unassembled WGS sequence"/>
</dbReference>
<keyword evidence="7" id="KW-0045">Antibiotic biosynthesis</keyword>
<evidence type="ECO:0000313" key="12">
    <source>
        <dbReference type="Proteomes" id="UP000639606"/>
    </source>
</evidence>
<keyword evidence="12" id="KW-1185">Reference proteome</keyword>
<feature type="region of interest" description="Disordered" evidence="9">
    <location>
        <begin position="23"/>
        <end position="53"/>
    </location>
</feature>
<dbReference type="EMBL" id="BMRG01000027">
    <property type="protein sequence ID" value="GGP85042.1"/>
    <property type="molecule type" value="Genomic_DNA"/>
</dbReference>
<comment type="similarity">
    <text evidence="8">Belongs to the methyltransferase TylF/MycF family.</text>
</comment>
<dbReference type="FunFam" id="3.40.50.150:FF:000331">
    <property type="entry name" value="Macrocin O-methyltransferase"/>
    <property type="match status" value="1"/>
</dbReference>
<dbReference type="AlphaFoldDB" id="A0A918EEB9"/>
<keyword evidence="5" id="KW-0479">Metal-binding</keyword>
<dbReference type="RefSeq" id="WP_189223381.1">
    <property type="nucleotide sequence ID" value="NZ_BMRG01000004.1"/>
</dbReference>
<evidence type="ECO:0000256" key="6">
    <source>
        <dbReference type="ARBA" id="ARBA00022842"/>
    </source>
</evidence>
<reference evidence="10" key="1">
    <citation type="journal article" date="2014" name="Int. J. Syst. Evol. Microbiol.">
        <title>Complete genome sequence of Corynebacterium casei LMG S-19264T (=DSM 44701T), isolated from a smear-ripened cheese.</title>
        <authorList>
            <consortium name="US DOE Joint Genome Institute (JGI-PGF)"/>
            <person name="Walter F."/>
            <person name="Albersmeier A."/>
            <person name="Kalinowski J."/>
            <person name="Ruckert C."/>
        </authorList>
    </citation>
    <scope>NUCLEOTIDE SEQUENCE</scope>
    <source>
        <strain evidence="10">JCM 3313</strain>
    </source>
</reference>
<evidence type="ECO:0000256" key="3">
    <source>
        <dbReference type="ARBA" id="ARBA00022679"/>
    </source>
</evidence>
<evidence type="ECO:0000313" key="10">
    <source>
        <dbReference type="EMBL" id="GGP51713.1"/>
    </source>
</evidence>
<keyword evidence="2" id="KW-0489">Methyltransferase</keyword>
<organism evidence="10 12">
    <name type="scientific">Saccharothrix coeruleofusca</name>
    <dbReference type="NCBI Taxonomy" id="33919"/>
    <lineage>
        <taxon>Bacteria</taxon>
        <taxon>Bacillati</taxon>
        <taxon>Actinomycetota</taxon>
        <taxon>Actinomycetes</taxon>
        <taxon>Pseudonocardiales</taxon>
        <taxon>Pseudonocardiaceae</taxon>
        <taxon>Saccharothrix</taxon>
    </lineage>
</organism>
<sequence>MDNGVQLYLDLLKKTLTNVIYEDPSNPAYPTGPADPRPHGDYDPTRRAGGEDWPLTAHTMVGLKRLDNVQECVERVLADNVPGDLIETGVWRGGVCIFMRGVLKAHGVHDRTVWVADSFQGMPQVGPEGRPRDHRMKMHEFNDVLGIPLEQVRENFRRYDLLDESVKFLPGWFRDTMPTAPVERLAVLRLDGDLYESTMDVLENLYPKLSVGGYVIIDDYGLRTCAEAVHDYRDAHGITEEIVTVDKFGVYWRRTS</sequence>
<evidence type="ECO:0000256" key="9">
    <source>
        <dbReference type="SAM" id="MobiDB-lite"/>
    </source>
</evidence>
<evidence type="ECO:0000313" key="11">
    <source>
        <dbReference type="EMBL" id="GGP85042.1"/>
    </source>
</evidence>
<comment type="pathway">
    <text evidence="1">Antibiotic biosynthesis.</text>
</comment>
<dbReference type="GO" id="GO:0032259">
    <property type="term" value="P:methylation"/>
    <property type="evidence" value="ECO:0007669"/>
    <property type="project" value="UniProtKB-KW"/>
</dbReference>
<keyword evidence="4" id="KW-0949">S-adenosyl-L-methionine</keyword>
<dbReference type="PANTHER" id="PTHR40036:SF1">
    <property type="entry name" value="MACROCIN O-METHYLTRANSFERASE"/>
    <property type="match status" value="1"/>
</dbReference>
<keyword evidence="6" id="KW-0460">Magnesium</keyword>
<keyword evidence="3" id="KW-0808">Transferase</keyword>
<dbReference type="EMBL" id="BMRG01000004">
    <property type="protein sequence ID" value="GGP51713.1"/>
    <property type="molecule type" value="Genomic_DNA"/>
</dbReference>
<dbReference type="SUPFAM" id="SSF53335">
    <property type="entry name" value="S-adenosyl-L-methionine-dependent methyltransferases"/>
    <property type="match status" value="1"/>
</dbReference>
<dbReference type="GO" id="GO:0008168">
    <property type="term" value="F:methyltransferase activity"/>
    <property type="evidence" value="ECO:0007669"/>
    <property type="project" value="UniProtKB-KW"/>
</dbReference>
<proteinExistence type="inferred from homology"/>
<dbReference type="Pfam" id="PF05711">
    <property type="entry name" value="TylF"/>
    <property type="match status" value="1"/>
</dbReference>
<dbReference type="InterPro" id="IPR008884">
    <property type="entry name" value="TylF_MeTrfase"/>
</dbReference>
<evidence type="ECO:0000256" key="1">
    <source>
        <dbReference type="ARBA" id="ARBA00004792"/>
    </source>
</evidence>
<name>A0A918EEB9_9PSEU</name>
<accession>A0A918EEB9</accession>
<gene>
    <name evidence="10" type="primary">cloP</name>
    <name evidence="10" type="ORF">GCM10010185_24680</name>
    <name evidence="11" type="ORF">GCM10010185_68610</name>
</gene>
<dbReference type="PANTHER" id="PTHR40036">
    <property type="entry name" value="MACROCIN O-METHYLTRANSFERASE"/>
    <property type="match status" value="1"/>
</dbReference>
<dbReference type="InterPro" id="IPR029063">
    <property type="entry name" value="SAM-dependent_MTases_sf"/>
</dbReference>
<evidence type="ECO:0000256" key="2">
    <source>
        <dbReference type="ARBA" id="ARBA00022603"/>
    </source>
</evidence>
<evidence type="ECO:0000256" key="4">
    <source>
        <dbReference type="ARBA" id="ARBA00022691"/>
    </source>
</evidence>
<dbReference type="GO" id="GO:0046872">
    <property type="term" value="F:metal ion binding"/>
    <property type="evidence" value="ECO:0007669"/>
    <property type="project" value="UniProtKB-KW"/>
</dbReference>
<feature type="compositionally biased region" description="Basic and acidic residues" evidence="9">
    <location>
        <begin position="36"/>
        <end position="50"/>
    </location>
</feature>
<protein>
    <submittedName>
        <fullName evidence="10">O-methyltransferase</fullName>
    </submittedName>
</protein>
<dbReference type="Gene3D" id="3.40.50.150">
    <property type="entry name" value="Vaccinia Virus protein VP39"/>
    <property type="match status" value="1"/>
</dbReference>
<reference evidence="10" key="2">
    <citation type="submission" date="2020-09" db="EMBL/GenBank/DDBJ databases">
        <authorList>
            <person name="Sun Q."/>
            <person name="Ohkuma M."/>
        </authorList>
    </citation>
    <scope>NUCLEOTIDE SEQUENCE</scope>
    <source>
        <strain evidence="10">JCM 3313</strain>
    </source>
</reference>
<evidence type="ECO:0000256" key="7">
    <source>
        <dbReference type="ARBA" id="ARBA00023194"/>
    </source>
</evidence>
<evidence type="ECO:0000256" key="5">
    <source>
        <dbReference type="ARBA" id="ARBA00022723"/>
    </source>
</evidence>
<dbReference type="GO" id="GO:0017000">
    <property type="term" value="P:antibiotic biosynthetic process"/>
    <property type="evidence" value="ECO:0007669"/>
    <property type="project" value="UniProtKB-KW"/>
</dbReference>